<name>A0A4Y2UMQ0_ARAVE</name>
<reference evidence="2 3" key="1">
    <citation type="journal article" date="2019" name="Sci. Rep.">
        <title>Orb-weaving spider Araneus ventricosus genome elucidates the spidroin gene catalogue.</title>
        <authorList>
            <person name="Kono N."/>
            <person name="Nakamura H."/>
            <person name="Ohtoshi R."/>
            <person name="Moran D.A.P."/>
            <person name="Shinohara A."/>
            <person name="Yoshida Y."/>
            <person name="Fujiwara M."/>
            <person name="Mori M."/>
            <person name="Tomita M."/>
            <person name="Arakawa K."/>
        </authorList>
    </citation>
    <scope>NUCLEOTIDE SEQUENCE [LARGE SCALE GENOMIC DNA]</scope>
</reference>
<feature type="compositionally biased region" description="Basic and acidic residues" evidence="1">
    <location>
        <begin position="1"/>
        <end position="10"/>
    </location>
</feature>
<dbReference type="AlphaFoldDB" id="A0A4Y2UMQ0"/>
<evidence type="ECO:0000256" key="1">
    <source>
        <dbReference type="SAM" id="MobiDB-lite"/>
    </source>
</evidence>
<proteinExistence type="predicted"/>
<dbReference type="OrthoDB" id="6433352at2759"/>
<feature type="region of interest" description="Disordered" evidence="1">
    <location>
        <begin position="1"/>
        <end position="43"/>
    </location>
</feature>
<keyword evidence="3" id="KW-1185">Reference proteome</keyword>
<gene>
    <name evidence="2" type="ORF">AVEN_207894_1</name>
</gene>
<evidence type="ECO:0000313" key="2">
    <source>
        <dbReference type="EMBL" id="GBO14309.1"/>
    </source>
</evidence>
<evidence type="ECO:0000313" key="3">
    <source>
        <dbReference type="Proteomes" id="UP000499080"/>
    </source>
</evidence>
<comment type="caution">
    <text evidence="2">The sequence shown here is derived from an EMBL/GenBank/DDBJ whole genome shotgun (WGS) entry which is preliminary data.</text>
</comment>
<dbReference type="Proteomes" id="UP000499080">
    <property type="component" value="Unassembled WGS sequence"/>
</dbReference>
<organism evidence="2 3">
    <name type="scientific">Araneus ventricosus</name>
    <name type="common">Orbweaver spider</name>
    <name type="synonym">Epeira ventricosa</name>
    <dbReference type="NCBI Taxonomy" id="182803"/>
    <lineage>
        <taxon>Eukaryota</taxon>
        <taxon>Metazoa</taxon>
        <taxon>Ecdysozoa</taxon>
        <taxon>Arthropoda</taxon>
        <taxon>Chelicerata</taxon>
        <taxon>Arachnida</taxon>
        <taxon>Araneae</taxon>
        <taxon>Araneomorphae</taxon>
        <taxon>Entelegynae</taxon>
        <taxon>Araneoidea</taxon>
        <taxon>Araneidae</taxon>
        <taxon>Araneus</taxon>
    </lineage>
</organism>
<protein>
    <submittedName>
        <fullName evidence="2">Uncharacterized protein</fullName>
    </submittedName>
</protein>
<dbReference type="EMBL" id="BGPR01038461">
    <property type="protein sequence ID" value="GBO14309.1"/>
    <property type="molecule type" value="Genomic_DNA"/>
</dbReference>
<accession>A0A4Y2UMQ0</accession>
<sequence>FPEGHVRETDSSLSRSAVKAKSTASQTAENAPVVRKPYSPFQNTGSKMEYALARVDDLLNWARKVCKAKI</sequence>
<feature type="non-terminal residue" evidence="2">
    <location>
        <position position="1"/>
    </location>
</feature>